<comment type="pathway">
    <text evidence="9">Amino-acid biosynthesis; L-histidine biosynthesis; L-histidine from 5-phospho-alpha-D-ribose 1-diphosphate: step 7/9.</text>
</comment>
<proteinExistence type="inferred from homology"/>
<feature type="modified residue" description="N6-(pyridoxal phosphate)lysine" evidence="9">
    <location>
        <position position="255"/>
    </location>
</feature>
<dbReference type="PROSITE" id="PS00599">
    <property type="entry name" value="AA_TRANSFER_CLASS_2"/>
    <property type="match status" value="1"/>
</dbReference>
<comment type="caution">
    <text evidence="11">The sequence shown here is derived from an EMBL/GenBank/DDBJ whole genome shotgun (WGS) entry which is preliminary data.</text>
</comment>
<dbReference type="InterPro" id="IPR005861">
    <property type="entry name" value="HisP_aminotrans"/>
</dbReference>
<keyword evidence="7 9" id="KW-0663">Pyridoxal phosphate</keyword>
<dbReference type="Gene3D" id="3.40.640.10">
    <property type="entry name" value="Type I PLP-dependent aspartate aminotransferase-like (Major domain)"/>
    <property type="match status" value="1"/>
</dbReference>
<keyword evidence="6 9" id="KW-0808">Transferase</keyword>
<dbReference type="HAMAP" id="MF_01023">
    <property type="entry name" value="HisC_aminotrans_2"/>
    <property type="match status" value="1"/>
</dbReference>
<dbReference type="EC" id="2.6.1.9" evidence="9"/>
<sequence>MTIPPSASAPARDVGDARLPLRPELADEAPYGAPQLDVPVLLNVNENPYPPSEAVVATIAEHVAAAARGLNRYPDRDFDALRADLAGYLARESGVGLAPEQIWAANGSNEVMLHLLQAFGGPGRTAVSFAPTYSMYPEYARDSHTRWVTGRRQSDFTLDVEHAVETIERERPSVVLLASPNNPTGTALPLETVEAVLDAAARVEVADAPEADGRRAGAVVVVDEAYAEFRRPGTPSALELLAGHPHLAVSRTMSKAFAAAGLRLGYLAASRALVDALRVVRLPYHLSAVTQAAARGALAHRDELLGQVQTLRAERDDLVAWLRAVRHRGEALQVAESDANFVLFGTFADRHAVWRGLLDRGVLIRETGPDGWLRVSVGTPSETAAFRDALTDVLAELED</sequence>
<reference evidence="11 12" key="1">
    <citation type="submission" date="2021-09" db="EMBL/GenBank/DDBJ databases">
        <title>Isoptericola luteus sp. nov., a novel bacterium isolated from Harbin, the capital city of Heilongjiang province.</title>
        <authorList>
            <person name="Li J."/>
        </authorList>
    </citation>
    <scope>NUCLEOTIDE SEQUENCE [LARGE SCALE GENOMIC DNA]</scope>
    <source>
        <strain evidence="11 12">NEAU-Y5</strain>
    </source>
</reference>
<dbReference type="InterPro" id="IPR001917">
    <property type="entry name" value="Aminotrans_II_pyridoxalP_BS"/>
</dbReference>
<evidence type="ECO:0000256" key="9">
    <source>
        <dbReference type="HAMAP-Rule" id="MF_01023"/>
    </source>
</evidence>
<evidence type="ECO:0000256" key="3">
    <source>
        <dbReference type="ARBA" id="ARBA00011738"/>
    </source>
</evidence>
<accession>A0ABS7ZH01</accession>
<keyword evidence="5 9" id="KW-0028">Amino-acid biosynthesis</keyword>
<dbReference type="InterPro" id="IPR015424">
    <property type="entry name" value="PyrdxlP-dep_Trfase"/>
</dbReference>
<protein>
    <recommendedName>
        <fullName evidence="9">Histidinol-phosphate aminotransferase</fullName>
        <ecNumber evidence="9">2.6.1.9</ecNumber>
    </recommendedName>
    <alternativeName>
        <fullName evidence="9">Imidazole acetol-phosphate transaminase</fullName>
    </alternativeName>
</protein>
<dbReference type="Gene3D" id="3.90.1150.10">
    <property type="entry name" value="Aspartate Aminotransferase, domain 1"/>
    <property type="match status" value="1"/>
</dbReference>
<feature type="domain" description="Aminotransferase class I/classII large" evidence="10">
    <location>
        <begin position="40"/>
        <end position="386"/>
    </location>
</feature>
<evidence type="ECO:0000256" key="6">
    <source>
        <dbReference type="ARBA" id="ARBA00022679"/>
    </source>
</evidence>
<dbReference type="InterPro" id="IPR004839">
    <property type="entry name" value="Aminotransferase_I/II_large"/>
</dbReference>
<dbReference type="SUPFAM" id="SSF53383">
    <property type="entry name" value="PLP-dependent transferases"/>
    <property type="match status" value="1"/>
</dbReference>
<evidence type="ECO:0000259" key="10">
    <source>
        <dbReference type="Pfam" id="PF00155"/>
    </source>
</evidence>
<evidence type="ECO:0000256" key="2">
    <source>
        <dbReference type="ARBA" id="ARBA00007970"/>
    </source>
</evidence>
<evidence type="ECO:0000256" key="8">
    <source>
        <dbReference type="ARBA" id="ARBA00023102"/>
    </source>
</evidence>
<evidence type="ECO:0000256" key="7">
    <source>
        <dbReference type="ARBA" id="ARBA00022898"/>
    </source>
</evidence>
<evidence type="ECO:0000256" key="1">
    <source>
        <dbReference type="ARBA" id="ARBA00001933"/>
    </source>
</evidence>
<dbReference type="InterPro" id="IPR015422">
    <property type="entry name" value="PyrdxlP-dep_Trfase_small"/>
</dbReference>
<comment type="cofactor">
    <cofactor evidence="1 9">
        <name>pyridoxal 5'-phosphate</name>
        <dbReference type="ChEBI" id="CHEBI:597326"/>
    </cofactor>
</comment>
<comment type="subunit">
    <text evidence="3 9">Homodimer.</text>
</comment>
<dbReference type="Proteomes" id="UP001319870">
    <property type="component" value="Unassembled WGS sequence"/>
</dbReference>
<evidence type="ECO:0000256" key="4">
    <source>
        <dbReference type="ARBA" id="ARBA00022576"/>
    </source>
</evidence>
<dbReference type="EMBL" id="JAIXCQ010000004">
    <property type="protein sequence ID" value="MCA5893119.1"/>
    <property type="molecule type" value="Genomic_DNA"/>
</dbReference>
<evidence type="ECO:0000256" key="5">
    <source>
        <dbReference type="ARBA" id="ARBA00022605"/>
    </source>
</evidence>
<dbReference type="GO" id="GO:0004400">
    <property type="term" value="F:histidinol-phosphate transaminase activity"/>
    <property type="evidence" value="ECO:0007669"/>
    <property type="project" value="UniProtKB-EC"/>
</dbReference>
<dbReference type="RefSeq" id="WP_225564893.1">
    <property type="nucleotide sequence ID" value="NZ_JAIXCQ010000004.1"/>
</dbReference>
<gene>
    <name evidence="9" type="primary">hisC</name>
    <name evidence="11" type="ORF">LEP48_07085</name>
</gene>
<keyword evidence="12" id="KW-1185">Reference proteome</keyword>
<comment type="similarity">
    <text evidence="2 9">Belongs to the class-II pyridoxal-phosphate-dependent aminotransferase family. Histidinol-phosphate aminotransferase subfamily.</text>
</comment>
<dbReference type="PANTHER" id="PTHR42885">
    <property type="entry name" value="HISTIDINOL-PHOSPHATE AMINOTRANSFERASE-RELATED"/>
    <property type="match status" value="1"/>
</dbReference>
<evidence type="ECO:0000313" key="12">
    <source>
        <dbReference type="Proteomes" id="UP001319870"/>
    </source>
</evidence>
<dbReference type="NCBIfam" id="NF002877">
    <property type="entry name" value="PRK03317.1"/>
    <property type="match status" value="1"/>
</dbReference>
<organism evidence="11 12">
    <name type="scientific">Isoptericola luteus</name>
    <dbReference type="NCBI Taxonomy" id="2879484"/>
    <lineage>
        <taxon>Bacteria</taxon>
        <taxon>Bacillati</taxon>
        <taxon>Actinomycetota</taxon>
        <taxon>Actinomycetes</taxon>
        <taxon>Micrococcales</taxon>
        <taxon>Promicromonosporaceae</taxon>
        <taxon>Isoptericola</taxon>
    </lineage>
</organism>
<keyword evidence="8 9" id="KW-0368">Histidine biosynthesis</keyword>
<dbReference type="CDD" id="cd00609">
    <property type="entry name" value="AAT_like"/>
    <property type="match status" value="1"/>
</dbReference>
<name>A0ABS7ZH01_9MICO</name>
<evidence type="ECO:0000313" key="11">
    <source>
        <dbReference type="EMBL" id="MCA5893119.1"/>
    </source>
</evidence>
<comment type="catalytic activity">
    <reaction evidence="9">
        <text>L-histidinol phosphate + 2-oxoglutarate = 3-(imidazol-4-yl)-2-oxopropyl phosphate + L-glutamate</text>
        <dbReference type="Rhea" id="RHEA:23744"/>
        <dbReference type="ChEBI" id="CHEBI:16810"/>
        <dbReference type="ChEBI" id="CHEBI:29985"/>
        <dbReference type="ChEBI" id="CHEBI:57766"/>
        <dbReference type="ChEBI" id="CHEBI:57980"/>
        <dbReference type="EC" id="2.6.1.9"/>
    </reaction>
</comment>
<dbReference type="PANTHER" id="PTHR42885:SF2">
    <property type="entry name" value="HISTIDINOL-PHOSPHATE AMINOTRANSFERASE"/>
    <property type="match status" value="1"/>
</dbReference>
<dbReference type="Pfam" id="PF00155">
    <property type="entry name" value="Aminotran_1_2"/>
    <property type="match status" value="1"/>
</dbReference>
<keyword evidence="4 9" id="KW-0032">Aminotransferase</keyword>
<dbReference type="InterPro" id="IPR015421">
    <property type="entry name" value="PyrdxlP-dep_Trfase_major"/>
</dbReference>